<name>A0A565CH17_9BRAS</name>
<dbReference type="InterPro" id="IPR031774">
    <property type="entry name" value="SF3A3_dom"/>
</dbReference>
<comment type="subcellular location">
    <subcellularLocation>
        <location evidence="1">Nucleus</location>
    </subcellularLocation>
</comment>
<feature type="domain" description="Splicing factor SF3a60 binding" evidence="4">
    <location>
        <begin position="63"/>
        <end position="85"/>
    </location>
</feature>
<proteinExistence type="predicted"/>
<dbReference type="GO" id="GO:0005681">
    <property type="term" value="C:spliceosomal complex"/>
    <property type="evidence" value="ECO:0007669"/>
    <property type="project" value="TreeGrafter"/>
</dbReference>
<organism evidence="6 7">
    <name type="scientific">Arabis nemorensis</name>
    <dbReference type="NCBI Taxonomy" id="586526"/>
    <lineage>
        <taxon>Eukaryota</taxon>
        <taxon>Viridiplantae</taxon>
        <taxon>Streptophyta</taxon>
        <taxon>Embryophyta</taxon>
        <taxon>Tracheophyta</taxon>
        <taxon>Spermatophyta</taxon>
        <taxon>Magnoliopsida</taxon>
        <taxon>eudicotyledons</taxon>
        <taxon>Gunneridae</taxon>
        <taxon>Pentapetalae</taxon>
        <taxon>rosids</taxon>
        <taxon>malvids</taxon>
        <taxon>Brassicales</taxon>
        <taxon>Brassicaceae</taxon>
        <taxon>Arabideae</taxon>
        <taxon>Arabis</taxon>
    </lineage>
</organism>
<dbReference type="PANTHER" id="PTHR12786">
    <property type="entry name" value="SPLICING FACTOR SF3A-RELATED"/>
    <property type="match status" value="1"/>
</dbReference>
<evidence type="ECO:0000313" key="7">
    <source>
        <dbReference type="Proteomes" id="UP000489600"/>
    </source>
</evidence>
<evidence type="ECO:0000313" key="6">
    <source>
        <dbReference type="EMBL" id="VVB13028.1"/>
    </source>
</evidence>
<feature type="domain" description="SF3A3" evidence="5">
    <location>
        <begin position="108"/>
        <end position="154"/>
    </location>
</feature>
<evidence type="ECO:0000259" key="5">
    <source>
        <dbReference type="Pfam" id="PF16837"/>
    </source>
</evidence>
<dbReference type="InterPro" id="IPR051421">
    <property type="entry name" value="RNA_Proc_DNA_Dmg_Regulator"/>
</dbReference>
<dbReference type="Pfam" id="PF12108">
    <property type="entry name" value="SF3a60_bindingd"/>
    <property type="match status" value="1"/>
</dbReference>
<reference evidence="6" key="1">
    <citation type="submission" date="2019-07" db="EMBL/GenBank/DDBJ databases">
        <authorList>
            <person name="Dittberner H."/>
        </authorList>
    </citation>
    <scope>NUCLEOTIDE SEQUENCE [LARGE SCALE GENOMIC DNA]</scope>
</reference>
<dbReference type="GO" id="GO:0003723">
    <property type="term" value="F:RNA binding"/>
    <property type="evidence" value="ECO:0007669"/>
    <property type="project" value="TreeGrafter"/>
</dbReference>
<dbReference type="AlphaFoldDB" id="A0A565CH17"/>
<accession>A0A565CH17</accession>
<dbReference type="EMBL" id="CABITT030000008">
    <property type="protein sequence ID" value="VVB13028.1"/>
    <property type="molecule type" value="Genomic_DNA"/>
</dbReference>
<keyword evidence="7" id="KW-1185">Reference proteome</keyword>
<dbReference type="InterPro" id="IPR021966">
    <property type="entry name" value="SF3a60_bindingd"/>
</dbReference>
<evidence type="ECO:0008006" key="8">
    <source>
        <dbReference type="Google" id="ProtNLM"/>
    </source>
</evidence>
<feature type="coiled-coil region" evidence="3">
    <location>
        <begin position="18"/>
        <end position="52"/>
    </location>
</feature>
<evidence type="ECO:0000256" key="1">
    <source>
        <dbReference type="ARBA" id="ARBA00004123"/>
    </source>
</evidence>
<sequence>MSDSASLEASSPASPEIRRNMLEKIRSDHEEIERLQKLVETYENKAGEIEDEIPPLSDQTTWTNVFSEFLPRLEEIHEYHEKHPSGRVFDAEEEYETQFLKEEPVIVFTKEEGFGRYLDLHDMYNQYINSDFGERVEYSAYLDVFSQPEKIPSKLKLSRQYTKYMEALLEYLIYFFKRTEPLQDLDRILYKVETDFEERYADGKAENHGQENELIHLMNLLWILITIPQLRK</sequence>
<dbReference type="OrthoDB" id="2160351at2759"/>
<evidence type="ECO:0000256" key="3">
    <source>
        <dbReference type="SAM" id="Coils"/>
    </source>
</evidence>
<evidence type="ECO:0000256" key="2">
    <source>
        <dbReference type="ARBA" id="ARBA00023242"/>
    </source>
</evidence>
<keyword evidence="2" id="KW-0539">Nucleus</keyword>
<dbReference type="PANTHER" id="PTHR12786:SF2">
    <property type="entry name" value="SPLICING FACTOR 3A SUBUNIT 3"/>
    <property type="match status" value="1"/>
</dbReference>
<dbReference type="GO" id="GO:0000398">
    <property type="term" value="P:mRNA splicing, via spliceosome"/>
    <property type="evidence" value="ECO:0007669"/>
    <property type="project" value="TreeGrafter"/>
</dbReference>
<keyword evidence="3" id="KW-0175">Coiled coil</keyword>
<dbReference type="Pfam" id="PF16837">
    <property type="entry name" value="SF3A3"/>
    <property type="match status" value="1"/>
</dbReference>
<dbReference type="Proteomes" id="UP000489600">
    <property type="component" value="Unassembled WGS sequence"/>
</dbReference>
<comment type="caution">
    <text evidence="6">The sequence shown here is derived from an EMBL/GenBank/DDBJ whole genome shotgun (WGS) entry which is preliminary data.</text>
</comment>
<evidence type="ECO:0000259" key="4">
    <source>
        <dbReference type="Pfam" id="PF12108"/>
    </source>
</evidence>
<protein>
    <recommendedName>
        <fullName evidence="8">SF3A3 domain-containing protein</fullName>
    </recommendedName>
</protein>
<gene>
    <name evidence="6" type="ORF">ANE_LOCUS23472</name>
</gene>